<name>A0ABT6M2I6_9ACTN</name>
<dbReference type="EMBL" id="JARXVH010000043">
    <property type="protein sequence ID" value="MDH6222759.1"/>
    <property type="molecule type" value="Genomic_DNA"/>
</dbReference>
<protein>
    <submittedName>
        <fullName evidence="1">Transposase</fullName>
    </submittedName>
</protein>
<comment type="caution">
    <text evidence="1">The sequence shown here is derived from an EMBL/GenBank/DDBJ whole genome shotgun (WGS) entry which is preliminary data.</text>
</comment>
<reference evidence="1 2" key="1">
    <citation type="submission" date="2023-04" db="EMBL/GenBank/DDBJ databases">
        <title>Forest soil microbial communities from Buena Vista Peninsula, Colon Province, Panama.</title>
        <authorList>
            <person name="Bouskill N."/>
        </authorList>
    </citation>
    <scope>NUCLEOTIDE SEQUENCE [LARGE SCALE GENOMIC DNA]</scope>
    <source>
        <strain evidence="1 2">GGS1</strain>
    </source>
</reference>
<evidence type="ECO:0000313" key="1">
    <source>
        <dbReference type="EMBL" id="MDH6222759.1"/>
    </source>
</evidence>
<accession>A0ABT6M2I6</accession>
<organism evidence="1 2">
    <name type="scientific">Streptomyces pseudovenezuelae</name>
    <dbReference type="NCBI Taxonomy" id="67350"/>
    <lineage>
        <taxon>Bacteria</taxon>
        <taxon>Bacillati</taxon>
        <taxon>Actinomycetota</taxon>
        <taxon>Actinomycetes</taxon>
        <taxon>Kitasatosporales</taxon>
        <taxon>Streptomycetaceae</taxon>
        <taxon>Streptomyces</taxon>
        <taxon>Streptomyces aurantiacus group</taxon>
    </lineage>
</organism>
<keyword evidence="2" id="KW-1185">Reference proteome</keyword>
<sequence>MIQFVPSEALWIVGQCVNLSSEQTVELRALMADRHVTADVALRARIVLWAGEGRRRKDIAELAGVSARTVDRTRTRYTEHGLAGLVEKKRGGGKDQVPPQTRGRVIALTRMTPPQESGLSH</sequence>
<proteinExistence type="predicted"/>
<dbReference type="RefSeq" id="WP_280883350.1">
    <property type="nucleotide sequence ID" value="NZ_JARXVH010000043.1"/>
</dbReference>
<dbReference type="Proteomes" id="UP001160499">
    <property type="component" value="Unassembled WGS sequence"/>
</dbReference>
<dbReference type="InterPro" id="IPR009057">
    <property type="entry name" value="Homeodomain-like_sf"/>
</dbReference>
<dbReference type="Pfam" id="PF13384">
    <property type="entry name" value="HTH_23"/>
    <property type="match status" value="1"/>
</dbReference>
<evidence type="ECO:0000313" key="2">
    <source>
        <dbReference type="Proteomes" id="UP001160499"/>
    </source>
</evidence>
<gene>
    <name evidence="1" type="ORF">M2283_010111</name>
</gene>
<dbReference type="SUPFAM" id="SSF46689">
    <property type="entry name" value="Homeodomain-like"/>
    <property type="match status" value="1"/>
</dbReference>